<dbReference type="InterPro" id="IPR036085">
    <property type="entry name" value="PAZ_dom_sf"/>
</dbReference>
<evidence type="ECO:0000313" key="2">
    <source>
        <dbReference type="EMBL" id="KAF2850451.1"/>
    </source>
</evidence>
<protein>
    <submittedName>
        <fullName evidence="2">Uncharacterized protein</fullName>
    </submittedName>
</protein>
<dbReference type="OrthoDB" id="3783465at2759"/>
<sequence length="573" mass="64326">MERERHQGSRVPLRLLDYSSLLWLITSNEIPKTKNPVDMAGPTKKRAAFGGTKMRGTRSESSSASGSSVPTSNLSSVLALSSRALSTSSSAATSAGSSVPISKLQLGSSPSKVEATPISKTALCRLTYYLEKLPEFYVFEVETCSDISKTPPKLAEEQLYWKEGDTNNWKHVLPRQIRYQALTELLSTERFATIRDSITVKIGVNQYVDHLIVRVPNNENQKKELKAIMDAEAGIDVSLCRTIKTTYQGAEKEYSQKIRCFLSAGRKCNQDRLPDLFWKSLDAVIRKRATPNDTDAKYGIASEFLNDLAGITDKKIELSALPWIKVDQPDDIQVKLRKQLSLDSSQSLLHMDFDLAVSFPRWNLQAALNYIMHDTNTEEEITTCFPIMARFLKGLRVRCAYKPLTKTQIKNGQKTTRLNYRQPMTEDDLKLNEHVFQIKDVKLPCDAPKFKYEGEEISVFEYFDKILDFPLTHPELPLPLVSDTKNNWFLISLLALDDPHVYTKLPHLLPSIKNVGQDVLTKGLEWIKGEFGNGFFEGLAGRRGNEEGDLVKAGVGEFGVEFVSLGGVGRAFL</sequence>
<proteinExistence type="predicted"/>
<dbReference type="SUPFAM" id="SSF101690">
    <property type="entry name" value="PAZ domain"/>
    <property type="match status" value="1"/>
</dbReference>
<reference evidence="2" key="1">
    <citation type="submission" date="2020-01" db="EMBL/GenBank/DDBJ databases">
        <authorList>
            <consortium name="DOE Joint Genome Institute"/>
            <person name="Haridas S."/>
            <person name="Albert R."/>
            <person name="Binder M."/>
            <person name="Bloem J."/>
            <person name="Labutti K."/>
            <person name="Salamov A."/>
            <person name="Andreopoulos B."/>
            <person name="Baker S.E."/>
            <person name="Barry K."/>
            <person name="Bills G."/>
            <person name="Bluhm B.H."/>
            <person name="Cannon C."/>
            <person name="Castanera R."/>
            <person name="Culley D.E."/>
            <person name="Daum C."/>
            <person name="Ezra D."/>
            <person name="Gonzalez J.B."/>
            <person name="Henrissat B."/>
            <person name="Kuo A."/>
            <person name="Liang C."/>
            <person name="Lipzen A."/>
            <person name="Lutzoni F."/>
            <person name="Magnuson J."/>
            <person name="Mondo S."/>
            <person name="Nolan M."/>
            <person name="Ohm R."/>
            <person name="Pangilinan J."/>
            <person name="Park H.-J."/>
            <person name="Ramirez L."/>
            <person name="Alfaro M."/>
            <person name="Sun H."/>
            <person name="Tritt A."/>
            <person name="Yoshinaga Y."/>
            <person name="Zwiers L.-H."/>
            <person name="Turgeon B.G."/>
            <person name="Goodwin S.B."/>
            <person name="Spatafora J.W."/>
            <person name="Crous P.W."/>
            <person name="Grigoriev I.V."/>
        </authorList>
    </citation>
    <scope>NUCLEOTIDE SEQUENCE</scope>
    <source>
        <strain evidence="2">IPT5</strain>
    </source>
</reference>
<evidence type="ECO:0000256" key="1">
    <source>
        <dbReference type="SAM" id="MobiDB-lite"/>
    </source>
</evidence>
<dbReference type="Gene3D" id="2.170.260.10">
    <property type="entry name" value="paz domain"/>
    <property type="match status" value="1"/>
</dbReference>
<accession>A0A6A7B4L5</accession>
<keyword evidence="3" id="KW-1185">Reference proteome</keyword>
<dbReference type="Proteomes" id="UP000799423">
    <property type="component" value="Unassembled WGS sequence"/>
</dbReference>
<name>A0A6A7B4L5_9PLEO</name>
<dbReference type="EMBL" id="MU006306">
    <property type="protein sequence ID" value="KAF2850451.1"/>
    <property type="molecule type" value="Genomic_DNA"/>
</dbReference>
<evidence type="ECO:0000313" key="3">
    <source>
        <dbReference type="Proteomes" id="UP000799423"/>
    </source>
</evidence>
<gene>
    <name evidence="2" type="ORF">T440DRAFT_530525</name>
</gene>
<organism evidence="2 3">
    <name type="scientific">Plenodomus tracheiphilus IPT5</name>
    <dbReference type="NCBI Taxonomy" id="1408161"/>
    <lineage>
        <taxon>Eukaryota</taxon>
        <taxon>Fungi</taxon>
        <taxon>Dikarya</taxon>
        <taxon>Ascomycota</taxon>
        <taxon>Pezizomycotina</taxon>
        <taxon>Dothideomycetes</taxon>
        <taxon>Pleosporomycetidae</taxon>
        <taxon>Pleosporales</taxon>
        <taxon>Pleosporineae</taxon>
        <taxon>Leptosphaeriaceae</taxon>
        <taxon>Plenodomus</taxon>
    </lineage>
</organism>
<feature type="compositionally biased region" description="Low complexity" evidence="1">
    <location>
        <begin position="59"/>
        <end position="72"/>
    </location>
</feature>
<feature type="region of interest" description="Disordered" evidence="1">
    <location>
        <begin position="33"/>
        <end position="72"/>
    </location>
</feature>
<dbReference type="AlphaFoldDB" id="A0A6A7B4L5"/>